<organism evidence="2 3">
    <name type="scientific">Acyrthosiphon pisum</name>
    <name type="common">Pea aphid</name>
    <dbReference type="NCBI Taxonomy" id="7029"/>
    <lineage>
        <taxon>Eukaryota</taxon>
        <taxon>Metazoa</taxon>
        <taxon>Ecdysozoa</taxon>
        <taxon>Arthropoda</taxon>
        <taxon>Hexapoda</taxon>
        <taxon>Insecta</taxon>
        <taxon>Pterygota</taxon>
        <taxon>Neoptera</taxon>
        <taxon>Paraneoptera</taxon>
        <taxon>Hemiptera</taxon>
        <taxon>Sternorrhyncha</taxon>
        <taxon>Aphidomorpha</taxon>
        <taxon>Aphidoidea</taxon>
        <taxon>Aphididae</taxon>
        <taxon>Macrosiphini</taxon>
        <taxon>Acyrthosiphon</taxon>
    </lineage>
</organism>
<reference evidence="3" key="1">
    <citation type="submission" date="2010-06" db="EMBL/GenBank/DDBJ databases">
        <authorList>
            <person name="Jiang H."/>
            <person name="Abraham K."/>
            <person name="Ali S."/>
            <person name="Alsbrooks S.L."/>
            <person name="Anim B.N."/>
            <person name="Anosike U.S."/>
            <person name="Attaway T."/>
            <person name="Bandaranaike D.P."/>
            <person name="Battles P.K."/>
            <person name="Bell S.N."/>
            <person name="Bell A.V."/>
            <person name="Beltran B."/>
            <person name="Bickham C."/>
            <person name="Bustamante Y."/>
            <person name="Caleb T."/>
            <person name="Canada A."/>
            <person name="Cardenas V."/>
            <person name="Carter K."/>
            <person name="Chacko J."/>
            <person name="Chandrabose M.N."/>
            <person name="Chavez D."/>
            <person name="Chavez A."/>
            <person name="Chen L."/>
            <person name="Chu H.-S."/>
            <person name="Claassen K.J."/>
            <person name="Cockrell R."/>
            <person name="Collins M."/>
            <person name="Cooper J.A."/>
            <person name="Cree A."/>
            <person name="Curry S.M."/>
            <person name="Da Y."/>
            <person name="Dao M.D."/>
            <person name="Das B."/>
            <person name="Davila M.-L."/>
            <person name="Davy-Carroll L."/>
            <person name="Denson S."/>
            <person name="Dinh H."/>
            <person name="Ebong V.E."/>
            <person name="Edwards J.R."/>
            <person name="Egan A."/>
            <person name="El-Daye J."/>
            <person name="Escobedo L."/>
            <person name="Fernandez S."/>
            <person name="Fernando P.R."/>
            <person name="Flagg N."/>
            <person name="Forbes L.D."/>
            <person name="Fowler R.G."/>
            <person name="Fu Q."/>
            <person name="Gabisi R.A."/>
            <person name="Ganer J."/>
            <person name="Garbino Pronczuk A."/>
            <person name="Garcia R.M."/>
            <person name="Garner T."/>
            <person name="Garrett T.E."/>
            <person name="Gonzalez D.A."/>
            <person name="Hamid H."/>
            <person name="Hawkins E.S."/>
            <person name="Hirani K."/>
            <person name="Hogues M.E."/>
            <person name="Hollins B."/>
            <person name="Hsiao C.-H."/>
            <person name="Jabil R."/>
            <person name="James M.L."/>
            <person name="Jhangiani S.N."/>
            <person name="Johnson B."/>
            <person name="Johnson Q."/>
            <person name="Joshi V."/>
            <person name="Kalu J.B."/>
            <person name="Kam C."/>
            <person name="Kashfia A."/>
            <person name="Keebler J."/>
            <person name="Kisamo H."/>
            <person name="Kovar C.L."/>
            <person name="Lago L.A."/>
            <person name="Lai C.-Y."/>
            <person name="Laidlaw J."/>
            <person name="Lara F."/>
            <person name="Le T.-K."/>
            <person name="Lee S.L."/>
            <person name="Legall F.H."/>
            <person name="Lemon S.J."/>
            <person name="Lewis L.R."/>
            <person name="Li B."/>
            <person name="Liu Y."/>
            <person name="Liu Y.-S."/>
            <person name="Lopez J."/>
            <person name="Lozado R.J."/>
            <person name="Lu J."/>
            <person name="Madu R.C."/>
            <person name="Maheshwari M."/>
            <person name="Maheshwari R."/>
            <person name="Malloy K."/>
            <person name="Martinez E."/>
            <person name="Mathew T."/>
            <person name="Mercado I.C."/>
            <person name="Mercado C."/>
            <person name="Meyer B."/>
            <person name="Montgomery K."/>
            <person name="Morgan M.B."/>
            <person name="Munidasa M."/>
            <person name="Nazareth L.V."/>
            <person name="Nelson J."/>
            <person name="Ng B.M."/>
            <person name="Nguyen N.B."/>
            <person name="Nguyen P.Q."/>
            <person name="Nguyen T."/>
            <person name="Obregon M."/>
            <person name="Okwuonu G.O."/>
            <person name="Onwere C.G."/>
            <person name="Orozco G."/>
            <person name="Parra A."/>
            <person name="Patel S."/>
            <person name="Patil S."/>
            <person name="Perez A."/>
            <person name="Perez Y."/>
            <person name="Pham C."/>
            <person name="Primus E.L."/>
            <person name="Pu L.-L."/>
            <person name="Puazo M."/>
            <person name="Qin X."/>
            <person name="Quiroz J.B."/>
            <person name="Reese J."/>
            <person name="Richards S."/>
            <person name="Rives C.M."/>
            <person name="Robberts R."/>
            <person name="Ruiz S.J."/>
            <person name="Ruiz M.J."/>
            <person name="Santibanez J."/>
            <person name="Schneider B.W."/>
            <person name="Sisson I."/>
            <person name="Smith M."/>
            <person name="Sodergren E."/>
            <person name="Song X.-Z."/>
            <person name="Song B.B."/>
            <person name="Summersgill H."/>
            <person name="Thelus R."/>
            <person name="Thornton R.D."/>
            <person name="Trejos Z.Y."/>
            <person name="Usmani K."/>
            <person name="Vattathil S."/>
            <person name="Villasana D."/>
            <person name="Walker D.L."/>
            <person name="Wang S."/>
            <person name="Wang K."/>
            <person name="White C.S."/>
            <person name="Williams A.C."/>
            <person name="Williamson J."/>
            <person name="Wilson K."/>
            <person name="Woghiren I.O."/>
            <person name="Woodworth J.R."/>
            <person name="Worley K.C."/>
            <person name="Wright R.A."/>
            <person name="Wu W."/>
            <person name="Young L."/>
            <person name="Zhang L."/>
            <person name="Zhang J."/>
            <person name="Zhu Y."/>
            <person name="Muzny D.M."/>
            <person name="Weinstock G."/>
            <person name="Gibbs R.A."/>
        </authorList>
    </citation>
    <scope>NUCLEOTIDE SEQUENCE [LARGE SCALE GENOMIC DNA]</scope>
    <source>
        <strain evidence="3">LSR1</strain>
    </source>
</reference>
<protein>
    <recommendedName>
        <fullName evidence="1">Integrase catalytic domain-containing protein</fullName>
    </recommendedName>
</protein>
<dbReference type="InterPro" id="IPR001584">
    <property type="entry name" value="Integrase_cat-core"/>
</dbReference>
<dbReference type="InterPro" id="IPR036397">
    <property type="entry name" value="RNaseH_sf"/>
</dbReference>
<dbReference type="GO" id="GO:0015074">
    <property type="term" value="P:DNA integration"/>
    <property type="evidence" value="ECO:0007669"/>
    <property type="project" value="InterPro"/>
</dbReference>
<dbReference type="InterPro" id="IPR012337">
    <property type="entry name" value="RNaseH-like_sf"/>
</dbReference>
<dbReference type="Pfam" id="PF17921">
    <property type="entry name" value="Integrase_H2C2"/>
    <property type="match status" value="1"/>
</dbReference>
<dbReference type="InterPro" id="IPR041588">
    <property type="entry name" value="Integrase_H2C2"/>
</dbReference>
<dbReference type="PANTHER" id="PTHR47331">
    <property type="entry name" value="PHD-TYPE DOMAIN-CONTAINING PROTEIN"/>
    <property type="match status" value="1"/>
</dbReference>
<dbReference type="GeneID" id="103309745"/>
<dbReference type="SUPFAM" id="SSF53098">
    <property type="entry name" value="Ribonuclease H-like"/>
    <property type="match status" value="1"/>
</dbReference>
<dbReference type="PANTHER" id="PTHR47331:SF1">
    <property type="entry name" value="GAG-LIKE PROTEIN"/>
    <property type="match status" value="1"/>
</dbReference>
<sequence length="604" mass="68452">MQAWTDSSIVLSWLTTDQKFFKIFVTNRIAKIRALIPTCIWSHISTSENPADPSSRGLLPVALIACSLYWDGPAFLHLPEADWPVTNFTTIQPGDLPEVKPISINALAAQKLLAEDYVLHRFSTWSHMQRSLGYALRFVYATFLDQSGITGSLTLAERNRATMFAVRLTQKSHFANLFRQLSRKNCIITPPTMAQLAPFLDPKGFIRVGGRLKNSLLSEETKNPLLLPKSSHLTALIIRYYHMTFLHAGPKLIISMIRQRFWIISARDAIRRSIFSCVTCTRYRAQHPTPIMGNLPVSRVQNHRVFSQIGMDYGGPYLVKECKRRNTKTTKVYIALFICMATKAVHIDIVSDLTASAFLAAFDRFVARRGIPESVFSDNGTNYVGAARQLKLLFQNEGTQNLVSSRFPCKWHFNPPAAPHFGGLWESAIKSVKFHLKRVIGTQLLTYEEFQTLTTRIEGVLNSRPLTPASTDPHDLEALTPGHFIIGQPILSIPEADITATPINRLTRWQLIKQLHQSFWKRWTREYLTTLQGRQKWSKPDTNLKIGDMVLVDAPALQPSDWRMGRVTMVHPGQDEIVRVVTVRTQDGFLKRPVVKLVRLPISS</sequence>
<dbReference type="OrthoDB" id="6597917at2759"/>
<dbReference type="Proteomes" id="UP000007819">
    <property type="component" value="Chromosome A1"/>
</dbReference>
<feature type="domain" description="Integrase catalytic" evidence="1">
    <location>
        <begin position="292"/>
        <end position="489"/>
    </location>
</feature>
<dbReference type="KEGG" id="api:103309745"/>
<dbReference type="PROSITE" id="PS50994">
    <property type="entry name" value="INTEGRASE"/>
    <property type="match status" value="1"/>
</dbReference>
<evidence type="ECO:0000313" key="3">
    <source>
        <dbReference type="Proteomes" id="UP000007819"/>
    </source>
</evidence>
<evidence type="ECO:0000259" key="1">
    <source>
        <dbReference type="PROSITE" id="PS50994"/>
    </source>
</evidence>
<keyword evidence="3" id="KW-1185">Reference proteome</keyword>
<proteinExistence type="predicted"/>
<dbReference type="EnsemblMetazoa" id="XM_008186004.1">
    <property type="protein sequence ID" value="XP_008184226.1"/>
    <property type="gene ID" value="LOC103309745"/>
</dbReference>
<dbReference type="AlphaFoldDB" id="A0A8R2B6Q6"/>
<dbReference type="GO" id="GO:0003676">
    <property type="term" value="F:nucleic acid binding"/>
    <property type="evidence" value="ECO:0007669"/>
    <property type="project" value="InterPro"/>
</dbReference>
<name>A0A8R2B6Q6_ACYPI</name>
<dbReference type="Pfam" id="PF18701">
    <property type="entry name" value="DUF5641"/>
    <property type="match status" value="1"/>
</dbReference>
<dbReference type="InterPro" id="IPR040676">
    <property type="entry name" value="DUF5641"/>
</dbReference>
<reference evidence="2" key="2">
    <citation type="submission" date="2022-06" db="UniProtKB">
        <authorList>
            <consortium name="EnsemblMetazoa"/>
        </authorList>
    </citation>
    <scope>IDENTIFICATION</scope>
</reference>
<evidence type="ECO:0000313" key="2">
    <source>
        <dbReference type="EnsemblMetazoa" id="XP_008184226.1"/>
    </source>
</evidence>
<accession>A0A8R2B6Q6</accession>
<dbReference type="Gene3D" id="3.30.420.10">
    <property type="entry name" value="Ribonuclease H-like superfamily/Ribonuclease H"/>
    <property type="match status" value="1"/>
</dbReference>
<dbReference type="RefSeq" id="XP_008184226.1">
    <property type="nucleotide sequence ID" value="XM_008186004.1"/>
</dbReference>